<protein>
    <submittedName>
        <fullName evidence="1">Uncharacterized protein</fullName>
    </submittedName>
</protein>
<evidence type="ECO:0000313" key="2">
    <source>
        <dbReference type="Proteomes" id="UP001219355"/>
    </source>
</evidence>
<reference evidence="1" key="1">
    <citation type="submission" date="2023-03" db="EMBL/GenBank/DDBJ databases">
        <title>Emydomyces testavorans Genome Sequence.</title>
        <authorList>
            <person name="Hoyer L."/>
        </authorList>
    </citation>
    <scope>NUCLEOTIDE SEQUENCE</scope>
    <source>
        <strain evidence="1">16-2883</strain>
    </source>
</reference>
<sequence>MPHADPSPPVSRSTSPSPASFLITRHRNRISQFPGEILQALNEHYLRLETPDIEDLFCSINNAIITSSSTTPRVLSTGLTADAEPDSSVINRVPASTPESPLFDVVVSDTSIITALSRLNLEIDESYPRVELANDAVMELFARYHGELLCQSSRQFIRLDPGATWDCRGLRRNQVLWLIDPVDASLQLIGFGSRGDVFRIFACRRLEI</sequence>
<accession>A0AAF0DFL2</accession>
<proteinExistence type="predicted"/>
<dbReference type="AlphaFoldDB" id="A0AAF0DFL2"/>
<dbReference type="Proteomes" id="UP001219355">
    <property type="component" value="Chromosome 2"/>
</dbReference>
<organism evidence="1 2">
    <name type="scientific">Emydomyces testavorans</name>
    <dbReference type="NCBI Taxonomy" id="2070801"/>
    <lineage>
        <taxon>Eukaryota</taxon>
        <taxon>Fungi</taxon>
        <taxon>Dikarya</taxon>
        <taxon>Ascomycota</taxon>
        <taxon>Pezizomycotina</taxon>
        <taxon>Eurotiomycetes</taxon>
        <taxon>Eurotiomycetidae</taxon>
        <taxon>Onygenales</taxon>
        <taxon>Nannizziopsiaceae</taxon>
        <taxon>Emydomyces</taxon>
    </lineage>
</organism>
<evidence type="ECO:0000313" key="1">
    <source>
        <dbReference type="EMBL" id="WEW57229.1"/>
    </source>
</evidence>
<dbReference type="EMBL" id="CP120628">
    <property type="protein sequence ID" value="WEW57229.1"/>
    <property type="molecule type" value="Genomic_DNA"/>
</dbReference>
<name>A0AAF0DFL2_9EURO</name>
<gene>
    <name evidence="1" type="ORF">PRK78_002691</name>
</gene>
<keyword evidence="2" id="KW-1185">Reference proteome</keyword>